<evidence type="ECO:0000256" key="9">
    <source>
        <dbReference type="SAM" id="SignalP"/>
    </source>
</evidence>
<name>A0A1M5GRQ1_9FLAO</name>
<feature type="coiled-coil region" evidence="8">
    <location>
        <begin position="165"/>
        <end position="192"/>
    </location>
</feature>
<keyword evidence="7" id="KW-0998">Cell outer membrane</keyword>
<keyword evidence="11" id="KW-1185">Reference proteome</keyword>
<keyword evidence="6" id="KW-0472">Membrane</keyword>
<dbReference type="Pfam" id="PF02321">
    <property type="entry name" value="OEP"/>
    <property type="match status" value="1"/>
</dbReference>
<dbReference type="GO" id="GO:0009279">
    <property type="term" value="C:cell outer membrane"/>
    <property type="evidence" value="ECO:0007669"/>
    <property type="project" value="UniProtKB-SubCell"/>
</dbReference>
<feature type="signal peptide" evidence="9">
    <location>
        <begin position="1"/>
        <end position="20"/>
    </location>
</feature>
<proteinExistence type="inferred from homology"/>
<evidence type="ECO:0000256" key="1">
    <source>
        <dbReference type="ARBA" id="ARBA00004442"/>
    </source>
</evidence>
<accession>A0A1M5GRQ1</accession>
<evidence type="ECO:0000256" key="6">
    <source>
        <dbReference type="ARBA" id="ARBA00023136"/>
    </source>
</evidence>
<dbReference type="InterPro" id="IPR051906">
    <property type="entry name" value="TolC-like"/>
</dbReference>
<comment type="similarity">
    <text evidence="2">Belongs to the outer membrane factor (OMF) (TC 1.B.17) family.</text>
</comment>
<dbReference type="GO" id="GO:0015288">
    <property type="term" value="F:porin activity"/>
    <property type="evidence" value="ECO:0007669"/>
    <property type="project" value="TreeGrafter"/>
</dbReference>
<dbReference type="OrthoDB" id="1674454at2"/>
<evidence type="ECO:0000313" key="11">
    <source>
        <dbReference type="Proteomes" id="UP000184020"/>
    </source>
</evidence>
<keyword evidence="5" id="KW-0812">Transmembrane</keyword>
<dbReference type="GO" id="GO:1990281">
    <property type="term" value="C:efflux pump complex"/>
    <property type="evidence" value="ECO:0007669"/>
    <property type="project" value="TreeGrafter"/>
</dbReference>
<protein>
    <submittedName>
        <fullName evidence="10">Outer membrane protein TolC</fullName>
    </submittedName>
</protein>
<comment type="subcellular location">
    <subcellularLocation>
        <location evidence="1">Cell outer membrane</location>
    </subcellularLocation>
</comment>
<gene>
    <name evidence="10" type="ORF">SAMN05444372_102123</name>
</gene>
<evidence type="ECO:0000256" key="7">
    <source>
        <dbReference type="ARBA" id="ARBA00023237"/>
    </source>
</evidence>
<dbReference type="PANTHER" id="PTHR30026">
    <property type="entry name" value="OUTER MEMBRANE PROTEIN TOLC"/>
    <property type="match status" value="1"/>
</dbReference>
<dbReference type="EMBL" id="FQWF01000002">
    <property type="protein sequence ID" value="SHG06405.1"/>
    <property type="molecule type" value="Genomic_DNA"/>
</dbReference>
<dbReference type="GO" id="GO:0015562">
    <property type="term" value="F:efflux transmembrane transporter activity"/>
    <property type="evidence" value="ECO:0007669"/>
    <property type="project" value="InterPro"/>
</dbReference>
<evidence type="ECO:0000256" key="4">
    <source>
        <dbReference type="ARBA" id="ARBA00022452"/>
    </source>
</evidence>
<dbReference type="InterPro" id="IPR003423">
    <property type="entry name" value="OMP_efflux"/>
</dbReference>
<evidence type="ECO:0000256" key="5">
    <source>
        <dbReference type="ARBA" id="ARBA00022692"/>
    </source>
</evidence>
<evidence type="ECO:0000256" key="8">
    <source>
        <dbReference type="SAM" id="Coils"/>
    </source>
</evidence>
<evidence type="ECO:0000256" key="2">
    <source>
        <dbReference type="ARBA" id="ARBA00007613"/>
    </source>
</evidence>
<dbReference type="PANTHER" id="PTHR30026:SF20">
    <property type="entry name" value="OUTER MEMBRANE PROTEIN TOLC"/>
    <property type="match status" value="1"/>
</dbReference>
<dbReference type="Proteomes" id="UP000184020">
    <property type="component" value="Unassembled WGS sequence"/>
</dbReference>
<dbReference type="RefSeq" id="WP_073016955.1">
    <property type="nucleotide sequence ID" value="NZ_FQWF01000002.1"/>
</dbReference>
<dbReference type="Gene3D" id="1.20.1600.10">
    <property type="entry name" value="Outer membrane efflux proteins (OEP)"/>
    <property type="match status" value="1"/>
</dbReference>
<evidence type="ECO:0000313" key="10">
    <source>
        <dbReference type="EMBL" id="SHG06405.1"/>
    </source>
</evidence>
<keyword evidence="9" id="KW-0732">Signal</keyword>
<dbReference type="AlphaFoldDB" id="A0A1M5GRQ1"/>
<feature type="chain" id="PRO_5009910548" evidence="9">
    <location>
        <begin position="21"/>
        <end position="461"/>
    </location>
</feature>
<dbReference type="SUPFAM" id="SSF56954">
    <property type="entry name" value="Outer membrane efflux proteins (OEP)"/>
    <property type="match status" value="1"/>
</dbReference>
<keyword evidence="3" id="KW-0813">Transport</keyword>
<evidence type="ECO:0000256" key="3">
    <source>
        <dbReference type="ARBA" id="ARBA00022448"/>
    </source>
</evidence>
<feature type="coiled-coil region" evidence="8">
    <location>
        <begin position="350"/>
        <end position="377"/>
    </location>
</feature>
<reference evidence="11" key="1">
    <citation type="submission" date="2016-11" db="EMBL/GenBank/DDBJ databases">
        <authorList>
            <person name="Varghese N."/>
            <person name="Submissions S."/>
        </authorList>
    </citation>
    <scope>NUCLEOTIDE SEQUENCE [LARGE SCALE GENOMIC DNA]</scope>
    <source>
        <strain evidence="11">DSM 17659</strain>
    </source>
</reference>
<sequence>MKKYLALSVLLLFSFTTSYAQIEVSTSLQEAVQKAIEKNSSIKNKELEIEKLNLQEKSVWNKYIPTVEASAIYSYYDNKTTIDLPTTTVPIINNPLFEGKSTFDNYGNIFNGGLMAKTVLFSGMQIPNGAKALKQKAIGTEYLKESEKDVIIKDVINTFDQIALLNEVEKLLNDSEKRLETETKRVSKAIEQGLAIPYDRDKIKLASLELGSKRVELEGKRKLVYRKIRYLTGFKDSEINTVQYNLVPYLITADKLNTENKQEIKALESFKLAYEYLLKKEKGTYLPTLGVFGGVTHSSLFNANTTTPIITGINAALYLGLNELTISPNWMIGAGMKWEVFAGFERKHKVHEAKINIEQVQNQIDDTKEKLQLLLENNLVNYSVLNQKLEIVSQQDKIASNNLNLAIKQYKEGLINISERLEAENDSYKASLNKINTLIEQRLAAIETIIATGELTKHISN</sequence>
<dbReference type="STRING" id="229205.SAMN05444372_102123"/>
<organism evidence="10 11">
    <name type="scientific">Flavobacterium micromati</name>
    <dbReference type="NCBI Taxonomy" id="229205"/>
    <lineage>
        <taxon>Bacteria</taxon>
        <taxon>Pseudomonadati</taxon>
        <taxon>Bacteroidota</taxon>
        <taxon>Flavobacteriia</taxon>
        <taxon>Flavobacteriales</taxon>
        <taxon>Flavobacteriaceae</taxon>
        <taxon>Flavobacterium</taxon>
    </lineage>
</organism>
<keyword evidence="4" id="KW-1134">Transmembrane beta strand</keyword>
<keyword evidence="8" id="KW-0175">Coiled coil</keyword>